<evidence type="ECO:0000256" key="2">
    <source>
        <dbReference type="ARBA" id="ARBA00009773"/>
    </source>
</evidence>
<evidence type="ECO:0000256" key="3">
    <source>
        <dbReference type="ARBA" id="ARBA00022692"/>
    </source>
</evidence>
<dbReference type="PANTHER" id="PTHR21716">
    <property type="entry name" value="TRANSMEMBRANE PROTEIN"/>
    <property type="match status" value="1"/>
</dbReference>
<dbReference type="EMBL" id="OENF01000042">
    <property type="protein sequence ID" value="SOS75919.1"/>
    <property type="molecule type" value="Genomic_DNA"/>
</dbReference>
<dbReference type="PANTHER" id="PTHR21716:SF64">
    <property type="entry name" value="AI-2 TRANSPORT PROTEIN TQSA"/>
    <property type="match status" value="1"/>
</dbReference>
<feature type="transmembrane region" description="Helical" evidence="6">
    <location>
        <begin position="68"/>
        <end position="89"/>
    </location>
</feature>
<proteinExistence type="inferred from homology"/>
<dbReference type="AlphaFoldDB" id="A0A2H1YK85"/>
<keyword evidence="8" id="KW-1185">Reference proteome</keyword>
<dbReference type="RefSeq" id="WP_101918538.1">
    <property type="nucleotide sequence ID" value="NZ_OENF01000042.1"/>
</dbReference>
<accession>A0A2H1YK85</accession>
<dbReference type="InterPro" id="IPR002549">
    <property type="entry name" value="AI-2E-like"/>
</dbReference>
<evidence type="ECO:0000256" key="6">
    <source>
        <dbReference type="SAM" id="Phobius"/>
    </source>
</evidence>
<sequence length="358" mass="40260">MDSYTLTQKNMKNSANLIIIIVFIIAALVIGKGILIPFIFALIFWFLTREIRKTIYKIPFAKKFIPIWLSNILVFTMIIISFSFISEIITNSIMNLSSSYSKYEPNIDVVIKNLNNYFHIDIVKSAKTIFGDFNYGAVLAETANAISGLLGDTFMIIIYALFMFLEESSLQKKLAKIFYTNETDTENKNENMHRMLSKIEFSISNYLRLKTYVSLLTGILSYSILLIVGIDSAPFWAFLIFLLNYIPTIGSLIATVFPAIFSLIQFGEFTPFLVVLIAVGAVQVIVGNIIEPKVFGKSLNLSPLVTILSLAIWGKIWGITGMILSVPITVIMIIIFSQFEKTKLVAVLLSENGEIDKI</sequence>
<feature type="transmembrane region" description="Helical" evidence="6">
    <location>
        <begin position="145"/>
        <end position="165"/>
    </location>
</feature>
<comment type="subcellular location">
    <subcellularLocation>
        <location evidence="1">Membrane</location>
        <topology evidence="1">Multi-pass membrane protein</topology>
    </subcellularLocation>
</comment>
<dbReference type="OrthoDB" id="9793390at2"/>
<keyword evidence="5 6" id="KW-0472">Membrane</keyword>
<dbReference type="GO" id="GO:0055085">
    <property type="term" value="P:transmembrane transport"/>
    <property type="evidence" value="ECO:0007669"/>
    <property type="project" value="TreeGrafter"/>
</dbReference>
<reference evidence="8" key="1">
    <citation type="submission" date="2017-11" db="EMBL/GenBank/DDBJ databases">
        <authorList>
            <person name="Duchaud E."/>
        </authorList>
    </citation>
    <scope>NUCLEOTIDE SEQUENCE [LARGE SCALE GENOMIC DNA]</scope>
    <source>
        <strain evidence="8">Tenacibaculum sp. TNO020</strain>
    </source>
</reference>
<evidence type="ECO:0000313" key="8">
    <source>
        <dbReference type="Proteomes" id="UP000234211"/>
    </source>
</evidence>
<evidence type="ECO:0000313" key="7">
    <source>
        <dbReference type="EMBL" id="SOS75919.1"/>
    </source>
</evidence>
<organism evidence="7 8">
    <name type="scientific">Tenacibaculum piscium</name>
    <dbReference type="NCBI Taxonomy" id="1458515"/>
    <lineage>
        <taxon>Bacteria</taxon>
        <taxon>Pseudomonadati</taxon>
        <taxon>Bacteroidota</taxon>
        <taxon>Flavobacteriia</taxon>
        <taxon>Flavobacteriales</taxon>
        <taxon>Flavobacteriaceae</taxon>
        <taxon>Tenacibaculum</taxon>
    </lineage>
</organism>
<feature type="transmembrane region" description="Helical" evidence="6">
    <location>
        <begin position="212"/>
        <end position="230"/>
    </location>
</feature>
<evidence type="ECO:0000256" key="5">
    <source>
        <dbReference type="ARBA" id="ARBA00023136"/>
    </source>
</evidence>
<dbReference type="GO" id="GO:0016020">
    <property type="term" value="C:membrane"/>
    <property type="evidence" value="ECO:0007669"/>
    <property type="project" value="UniProtKB-SubCell"/>
</dbReference>
<feature type="transmembrane region" description="Helical" evidence="6">
    <location>
        <begin position="272"/>
        <end position="290"/>
    </location>
</feature>
<dbReference type="Pfam" id="PF01594">
    <property type="entry name" value="AI-2E_transport"/>
    <property type="match status" value="1"/>
</dbReference>
<keyword evidence="4 6" id="KW-1133">Transmembrane helix</keyword>
<keyword evidence="3 6" id="KW-0812">Transmembrane</keyword>
<dbReference type="Proteomes" id="UP000234211">
    <property type="component" value="Unassembled WGS sequence"/>
</dbReference>
<gene>
    <name evidence="7" type="ORF">TNO020_70228</name>
</gene>
<name>A0A2H1YK85_9FLAO</name>
<feature type="transmembrane region" description="Helical" evidence="6">
    <location>
        <begin position="17"/>
        <end position="47"/>
    </location>
</feature>
<comment type="similarity">
    <text evidence="2">Belongs to the autoinducer-2 exporter (AI-2E) (TC 2.A.86) family.</text>
</comment>
<feature type="transmembrane region" description="Helical" evidence="6">
    <location>
        <begin position="310"/>
        <end position="336"/>
    </location>
</feature>
<protein>
    <recommendedName>
        <fullName evidence="9">Permease</fullName>
    </recommendedName>
</protein>
<feature type="transmembrane region" description="Helical" evidence="6">
    <location>
        <begin position="236"/>
        <end position="260"/>
    </location>
</feature>
<evidence type="ECO:0000256" key="4">
    <source>
        <dbReference type="ARBA" id="ARBA00022989"/>
    </source>
</evidence>
<evidence type="ECO:0000256" key="1">
    <source>
        <dbReference type="ARBA" id="ARBA00004141"/>
    </source>
</evidence>
<evidence type="ECO:0008006" key="9">
    <source>
        <dbReference type="Google" id="ProtNLM"/>
    </source>
</evidence>